<dbReference type="PANTHER" id="PTHR45891:SF3">
    <property type="entry name" value="ZINC FINGER PROTEIN 2"/>
    <property type="match status" value="1"/>
</dbReference>
<dbReference type="InterPro" id="IPR001356">
    <property type="entry name" value="HD"/>
</dbReference>
<dbReference type="EMBL" id="CAJNOQ010000102">
    <property type="protein sequence ID" value="CAF0756516.1"/>
    <property type="molecule type" value="Genomic_DNA"/>
</dbReference>
<keyword evidence="7 9" id="KW-0371">Homeobox</keyword>
<evidence type="ECO:0000256" key="10">
    <source>
        <dbReference type="RuleBase" id="RU000682"/>
    </source>
</evidence>
<keyword evidence="5" id="KW-0862">Zinc</keyword>
<dbReference type="Proteomes" id="UP000663829">
    <property type="component" value="Unassembled WGS sequence"/>
</dbReference>
<evidence type="ECO:0000256" key="5">
    <source>
        <dbReference type="ARBA" id="ARBA00022833"/>
    </source>
</evidence>
<dbReference type="EMBL" id="CAJOBC010000102">
    <property type="protein sequence ID" value="CAF3536922.1"/>
    <property type="molecule type" value="Genomic_DNA"/>
</dbReference>
<dbReference type="GO" id="GO:0008270">
    <property type="term" value="F:zinc ion binding"/>
    <property type="evidence" value="ECO:0007669"/>
    <property type="project" value="UniProtKB-KW"/>
</dbReference>
<keyword evidence="3" id="KW-0677">Repeat</keyword>
<evidence type="ECO:0000256" key="11">
    <source>
        <dbReference type="SAM" id="MobiDB-lite"/>
    </source>
</evidence>
<keyword evidence="17" id="KW-1185">Reference proteome</keyword>
<dbReference type="GO" id="GO:0000981">
    <property type="term" value="F:DNA-binding transcription factor activity, RNA polymerase II-specific"/>
    <property type="evidence" value="ECO:0007669"/>
    <property type="project" value="InterPro"/>
</dbReference>
<feature type="domain" description="Homeobox" evidence="12">
    <location>
        <begin position="183"/>
        <end position="243"/>
    </location>
</feature>
<keyword evidence="6 9" id="KW-0238">DNA-binding</keyword>
<protein>
    <recommendedName>
        <fullName evidence="12">Homeobox domain-containing protein</fullName>
    </recommendedName>
</protein>
<feature type="compositionally biased region" description="Polar residues" evidence="11">
    <location>
        <begin position="10"/>
        <end position="32"/>
    </location>
</feature>
<comment type="subcellular location">
    <subcellularLocation>
        <location evidence="1 9 10">Nucleus</location>
    </subcellularLocation>
</comment>
<accession>A0A813PK78</accession>
<feature type="region of interest" description="Disordered" evidence="11">
    <location>
        <begin position="240"/>
        <end position="269"/>
    </location>
</feature>
<dbReference type="Proteomes" id="UP000681722">
    <property type="component" value="Unassembled WGS sequence"/>
</dbReference>
<organism evidence="13 17">
    <name type="scientific">Didymodactylos carnosus</name>
    <dbReference type="NCBI Taxonomy" id="1234261"/>
    <lineage>
        <taxon>Eukaryota</taxon>
        <taxon>Metazoa</taxon>
        <taxon>Spiralia</taxon>
        <taxon>Gnathifera</taxon>
        <taxon>Rotifera</taxon>
        <taxon>Eurotatoria</taxon>
        <taxon>Bdelloidea</taxon>
        <taxon>Philodinida</taxon>
        <taxon>Philodinidae</taxon>
        <taxon>Didymodactylos</taxon>
    </lineage>
</organism>
<dbReference type="OrthoDB" id="6159439at2759"/>
<gene>
    <name evidence="13" type="ORF">GPM918_LOCUS1141</name>
    <name evidence="14" type="ORF">OVA965_LOCUS4223</name>
    <name evidence="15" type="ORF">SRO942_LOCUS1141</name>
    <name evidence="16" type="ORF">TMI583_LOCUS4221</name>
</gene>
<dbReference type="PROSITE" id="PS50071">
    <property type="entry name" value="HOMEOBOX_2"/>
    <property type="match status" value="1"/>
</dbReference>
<dbReference type="InterPro" id="IPR017970">
    <property type="entry name" value="Homeobox_CS"/>
</dbReference>
<dbReference type="Gene3D" id="1.10.10.60">
    <property type="entry name" value="Homeodomain-like"/>
    <property type="match status" value="1"/>
</dbReference>
<evidence type="ECO:0000313" key="15">
    <source>
        <dbReference type="EMBL" id="CAF3536922.1"/>
    </source>
</evidence>
<evidence type="ECO:0000256" key="4">
    <source>
        <dbReference type="ARBA" id="ARBA00022771"/>
    </source>
</evidence>
<dbReference type="Proteomes" id="UP000682733">
    <property type="component" value="Unassembled WGS sequence"/>
</dbReference>
<feature type="region of interest" description="Disordered" evidence="11">
    <location>
        <begin position="1"/>
        <end position="45"/>
    </location>
</feature>
<comment type="caution">
    <text evidence="13">The sequence shown here is derived from an EMBL/GenBank/DDBJ whole genome shotgun (WGS) entry which is preliminary data.</text>
</comment>
<name>A0A813PK78_9BILA</name>
<dbReference type="SMART" id="SM00389">
    <property type="entry name" value="HOX"/>
    <property type="match status" value="1"/>
</dbReference>
<dbReference type="GO" id="GO:0005634">
    <property type="term" value="C:nucleus"/>
    <property type="evidence" value="ECO:0007669"/>
    <property type="project" value="UniProtKB-SubCell"/>
</dbReference>
<evidence type="ECO:0000256" key="9">
    <source>
        <dbReference type="PROSITE-ProRule" id="PRU00108"/>
    </source>
</evidence>
<keyword evidence="8 9" id="KW-0539">Nucleus</keyword>
<dbReference type="EMBL" id="CAJOBA010001087">
    <property type="protein sequence ID" value="CAF3575504.1"/>
    <property type="molecule type" value="Genomic_DNA"/>
</dbReference>
<evidence type="ECO:0000313" key="13">
    <source>
        <dbReference type="EMBL" id="CAF0756516.1"/>
    </source>
</evidence>
<dbReference type="Proteomes" id="UP000677228">
    <property type="component" value="Unassembled WGS sequence"/>
</dbReference>
<evidence type="ECO:0000256" key="8">
    <source>
        <dbReference type="ARBA" id="ARBA00023242"/>
    </source>
</evidence>
<evidence type="ECO:0000256" key="1">
    <source>
        <dbReference type="ARBA" id="ARBA00004123"/>
    </source>
</evidence>
<evidence type="ECO:0000256" key="3">
    <source>
        <dbReference type="ARBA" id="ARBA00022737"/>
    </source>
</evidence>
<evidence type="ECO:0000256" key="7">
    <source>
        <dbReference type="ARBA" id="ARBA00023155"/>
    </source>
</evidence>
<keyword evidence="4" id="KW-0863">Zinc-finger</keyword>
<evidence type="ECO:0000256" key="2">
    <source>
        <dbReference type="ARBA" id="ARBA00022723"/>
    </source>
</evidence>
<evidence type="ECO:0000256" key="6">
    <source>
        <dbReference type="ARBA" id="ARBA00023125"/>
    </source>
</evidence>
<dbReference type="CDD" id="cd00086">
    <property type="entry name" value="homeodomain"/>
    <property type="match status" value="1"/>
</dbReference>
<keyword evidence="2" id="KW-0479">Metal-binding</keyword>
<evidence type="ECO:0000313" key="14">
    <source>
        <dbReference type="EMBL" id="CAF0792774.1"/>
    </source>
</evidence>
<feature type="DNA-binding region" description="Homeobox" evidence="9">
    <location>
        <begin position="185"/>
        <end position="244"/>
    </location>
</feature>
<dbReference type="InterPro" id="IPR051968">
    <property type="entry name" value="ZnFinger_Homeobox_TR"/>
</dbReference>
<evidence type="ECO:0000259" key="12">
    <source>
        <dbReference type="PROSITE" id="PS50071"/>
    </source>
</evidence>
<dbReference type="PROSITE" id="PS00027">
    <property type="entry name" value="HOMEOBOX_1"/>
    <property type="match status" value="1"/>
</dbReference>
<dbReference type="AlphaFoldDB" id="A0A813PK78"/>
<evidence type="ECO:0000313" key="17">
    <source>
        <dbReference type="Proteomes" id="UP000663829"/>
    </source>
</evidence>
<dbReference type="InterPro" id="IPR009057">
    <property type="entry name" value="Homeodomain-like_sf"/>
</dbReference>
<sequence>MEEKDRINDSPLSLESMENSDAYDTSRSNTPELDNDKLFDVSNRQNGNNSVLNSFPNFSPYSPLSVLSLCNSPLFLTPSPAPSKFSFNLFNRSTPSSSHTSQQRKSFNRVNFRSIDELAVSSSTPNSSVHEDSGYDSIILRTSRNEKMSSLIDNNDLCDESQDENAQISIKTVDSLETKTDSNGKKKNRTQFTDNQKWTLDRFYAKQSYPDPSQMELLSKQLSLEEKVIRVWFQNKRSRDKTRSPRFLNQSRPQTSTPTNSTPTMTPPSWPFSYNPGFFY</sequence>
<reference evidence="13" key="1">
    <citation type="submission" date="2021-02" db="EMBL/GenBank/DDBJ databases">
        <authorList>
            <person name="Nowell W R."/>
        </authorList>
    </citation>
    <scope>NUCLEOTIDE SEQUENCE</scope>
</reference>
<dbReference type="Pfam" id="PF00046">
    <property type="entry name" value="Homeodomain"/>
    <property type="match status" value="1"/>
</dbReference>
<dbReference type="GO" id="GO:0000978">
    <property type="term" value="F:RNA polymerase II cis-regulatory region sequence-specific DNA binding"/>
    <property type="evidence" value="ECO:0007669"/>
    <property type="project" value="TreeGrafter"/>
</dbReference>
<feature type="compositionally biased region" description="Low complexity" evidence="11">
    <location>
        <begin position="251"/>
        <end position="264"/>
    </location>
</feature>
<dbReference type="EMBL" id="CAJNOK010001087">
    <property type="protein sequence ID" value="CAF0792774.1"/>
    <property type="molecule type" value="Genomic_DNA"/>
</dbReference>
<dbReference type="SUPFAM" id="SSF46689">
    <property type="entry name" value="Homeodomain-like"/>
    <property type="match status" value="1"/>
</dbReference>
<evidence type="ECO:0000313" key="16">
    <source>
        <dbReference type="EMBL" id="CAF3575504.1"/>
    </source>
</evidence>
<dbReference type="PANTHER" id="PTHR45891">
    <property type="entry name" value="ZINC FINGER HOMEOBOX PROTEIN"/>
    <property type="match status" value="1"/>
</dbReference>
<proteinExistence type="predicted"/>